<dbReference type="EMBL" id="CP076668">
    <property type="protein sequence ID" value="QWU85782.1"/>
    <property type="molecule type" value="Genomic_DNA"/>
</dbReference>
<reference evidence="3" key="1">
    <citation type="submission" date="2021-06" db="EMBL/GenBank/DDBJ databases">
        <title>Identification of Pseudomonas cichorii causing bacterial leaf black spot of flue-cured tobacco, a new disease in China.</title>
        <authorList>
            <person name="Lu C.-H."/>
        </authorList>
    </citation>
    <scope>NUCLEOTIDE SEQUENCE [LARGE SCALE GENOMIC DNA]</scope>
    <source>
        <strain evidence="3">LJ2</strain>
    </source>
</reference>
<evidence type="ECO:0000256" key="1">
    <source>
        <dbReference type="SAM" id="MobiDB-lite"/>
    </source>
</evidence>
<dbReference type="Proteomes" id="UP000683401">
    <property type="component" value="Chromosome"/>
</dbReference>
<protein>
    <submittedName>
        <fullName evidence="2">Uncharacterized protein</fullName>
    </submittedName>
</protein>
<feature type="region of interest" description="Disordered" evidence="1">
    <location>
        <begin position="1"/>
        <end position="54"/>
    </location>
</feature>
<evidence type="ECO:0000313" key="3">
    <source>
        <dbReference type="Proteomes" id="UP000683401"/>
    </source>
</evidence>
<dbReference type="RefSeq" id="WP_216706048.1">
    <property type="nucleotide sequence ID" value="NZ_CP076668.1"/>
</dbReference>
<gene>
    <name evidence="2" type="ORF">KQP88_07305</name>
</gene>
<evidence type="ECO:0000313" key="2">
    <source>
        <dbReference type="EMBL" id="QWU85782.1"/>
    </source>
</evidence>
<name>A0ABX8I1H8_9PSED</name>
<accession>A0ABX8I1H8</accession>
<feature type="compositionally biased region" description="Polar residues" evidence="1">
    <location>
        <begin position="1"/>
        <end position="14"/>
    </location>
</feature>
<proteinExistence type="predicted"/>
<organism evidence="2 3">
    <name type="scientific">Pseudomonas lijiangensis</name>
    <dbReference type="NCBI Taxonomy" id="2995658"/>
    <lineage>
        <taxon>Bacteria</taxon>
        <taxon>Pseudomonadati</taxon>
        <taxon>Pseudomonadota</taxon>
        <taxon>Gammaproteobacteria</taxon>
        <taxon>Pseudomonadales</taxon>
        <taxon>Pseudomonadaceae</taxon>
        <taxon>Pseudomonas</taxon>
    </lineage>
</organism>
<keyword evidence="3" id="KW-1185">Reference proteome</keyword>
<sequence length="54" mass="5960">MKTSLHNTPSAPDQSETEGDLDNEPTQNEPEQPDEEKIDHALEETFPASDPISP</sequence>